<sequence length="198" mass="22464">MEAEDYGDLEDDPDRFKTARDGDFLMCPFQCDACQLFNLKRRYPTTEDHRDELLQICIRRATLDAFWSREPSTVAKSCWEMRGMLEAAETIGLDNPLPPRGPFPIEDSWGVGTACMMLMKTMRPGRNSENIQFETARMLVPSYQTSSTQSQEGWVRRRWERIAVVSSSQAVLPAVDGSSGSSLHATNGWEMCGFQIVH</sequence>
<accession>A0A7S1V8W6</accession>
<name>A0A7S1V8W6_9STRA</name>
<protein>
    <submittedName>
        <fullName evidence="1">Uncharacterized protein</fullName>
    </submittedName>
</protein>
<proteinExistence type="predicted"/>
<dbReference type="AlphaFoldDB" id="A0A7S1V8W6"/>
<reference evidence="1" key="1">
    <citation type="submission" date="2021-01" db="EMBL/GenBank/DDBJ databases">
        <authorList>
            <person name="Corre E."/>
            <person name="Pelletier E."/>
            <person name="Niang G."/>
            <person name="Scheremetjew M."/>
            <person name="Finn R."/>
            <person name="Kale V."/>
            <person name="Holt S."/>
            <person name="Cochrane G."/>
            <person name="Meng A."/>
            <person name="Brown T."/>
            <person name="Cohen L."/>
        </authorList>
    </citation>
    <scope>NUCLEOTIDE SEQUENCE</scope>
    <source>
        <strain evidence="1">CCMP 410</strain>
    </source>
</reference>
<dbReference type="EMBL" id="HBGK01033150">
    <property type="protein sequence ID" value="CAD9291724.1"/>
    <property type="molecule type" value="Transcribed_RNA"/>
</dbReference>
<gene>
    <name evidence="1" type="ORF">GOCE00092_LOCUS17232</name>
</gene>
<organism evidence="1">
    <name type="scientific">Grammatophora oceanica</name>
    <dbReference type="NCBI Taxonomy" id="210454"/>
    <lineage>
        <taxon>Eukaryota</taxon>
        <taxon>Sar</taxon>
        <taxon>Stramenopiles</taxon>
        <taxon>Ochrophyta</taxon>
        <taxon>Bacillariophyta</taxon>
        <taxon>Fragilariophyceae</taxon>
        <taxon>Fragilariophycidae</taxon>
        <taxon>Rhabdonematales</taxon>
        <taxon>Grammatophoraceae</taxon>
        <taxon>Grammatophora</taxon>
    </lineage>
</organism>
<evidence type="ECO:0000313" key="1">
    <source>
        <dbReference type="EMBL" id="CAD9291724.1"/>
    </source>
</evidence>